<accession>A0A348AHX4</accession>
<feature type="domain" description="HTH-type transcriptional repressor KstR2 C-terminal" evidence="3">
    <location>
        <begin position="82"/>
        <end position="165"/>
    </location>
</feature>
<evidence type="ECO:0000259" key="3">
    <source>
        <dbReference type="Pfam" id="PF17932"/>
    </source>
</evidence>
<dbReference type="GO" id="GO:0000976">
    <property type="term" value="F:transcription cis-regulatory region binding"/>
    <property type="evidence" value="ECO:0007669"/>
    <property type="project" value="TreeGrafter"/>
</dbReference>
<feature type="domain" description="HTH tetR-type" evidence="2">
    <location>
        <begin position="15"/>
        <end position="62"/>
    </location>
</feature>
<dbReference type="PANTHER" id="PTHR30055:SF233">
    <property type="entry name" value="REGULATORY PROTEIN TETR"/>
    <property type="match status" value="1"/>
</dbReference>
<dbReference type="InterPro" id="IPR041490">
    <property type="entry name" value="KstR2_TetR_C"/>
</dbReference>
<dbReference type="InterPro" id="IPR050109">
    <property type="entry name" value="HTH-type_TetR-like_transc_reg"/>
</dbReference>
<evidence type="ECO:0000259" key="2">
    <source>
        <dbReference type="Pfam" id="PF00440"/>
    </source>
</evidence>
<dbReference type="SUPFAM" id="SSF46689">
    <property type="entry name" value="Homeodomain-like"/>
    <property type="match status" value="1"/>
</dbReference>
<proteinExistence type="predicted"/>
<dbReference type="Pfam" id="PF00440">
    <property type="entry name" value="TetR_N"/>
    <property type="match status" value="1"/>
</dbReference>
<dbReference type="InterPro" id="IPR009057">
    <property type="entry name" value="Homeodomain-like_sf"/>
</dbReference>
<dbReference type="SUPFAM" id="SSF48498">
    <property type="entry name" value="Tetracyclin repressor-like, C-terminal domain"/>
    <property type="match status" value="1"/>
</dbReference>
<gene>
    <name evidence="4" type="primary">yttP_1</name>
    <name evidence="4" type="ORF">MAMMFC1_01333</name>
</gene>
<dbReference type="RefSeq" id="WP_126307524.1">
    <property type="nucleotide sequence ID" value="NZ_AP018449.1"/>
</dbReference>
<keyword evidence="5" id="KW-1185">Reference proteome</keyword>
<name>A0A348AHX4_9FIRM</name>
<dbReference type="GO" id="GO:0003700">
    <property type="term" value="F:DNA-binding transcription factor activity"/>
    <property type="evidence" value="ECO:0007669"/>
    <property type="project" value="TreeGrafter"/>
</dbReference>
<evidence type="ECO:0000313" key="5">
    <source>
        <dbReference type="Proteomes" id="UP000276437"/>
    </source>
</evidence>
<sequence>MKHKYLTGLDTADRIMEAAIPLFADKGFAGVSVRELLDAANIGNVGALSYYFNGKEGLYTAILKKQFARNLALAASIGSMQDSPVQKLKRAIQAIAAVHQRSPYTLKLIFNEINNPTCCFEAIKEPIERLQFFLQSIIQEGVSQGYFRPDTDPGCVALAIYGMIQLAFLNPNFSGNLLPNRDDKYDYYIAHISDYLLQGLLIADV</sequence>
<dbReference type="Gene3D" id="1.10.357.10">
    <property type="entry name" value="Tetracycline Repressor, domain 2"/>
    <property type="match status" value="1"/>
</dbReference>
<reference evidence="4 5" key="1">
    <citation type="journal article" date="2018" name="Int. J. Syst. Evol. Microbiol.">
        <title>Methylomusa anaerophila gen. nov., sp. nov., an anaerobic methanol-utilizing bacterium isolated from a microbial fuel cell.</title>
        <authorList>
            <person name="Amano N."/>
            <person name="Yamamuro A."/>
            <person name="Miyahara M."/>
            <person name="Kouzuma A."/>
            <person name="Abe T."/>
            <person name="Watanabe K."/>
        </authorList>
    </citation>
    <scope>NUCLEOTIDE SEQUENCE [LARGE SCALE GENOMIC DNA]</scope>
    <source>
        <strain evidence="4 5">MMFC1</strain>
    </source>
</reference>
<dbReference type="Gene3D" id="1.10.10.60">
    <property type="entry name" value="Homeodomain-like"/>
    <property type="match status" value="1"/>
</dbReference>
<keyword evidence="1" id="KW-0238">DNA-binding</keyword>
<dbReference type="PANTHER" id="PTHR30055">
    <property type="entry name" value="HTH-TYPE TRANSCRIPTIONAL REGULATOR RUTR"/>
    <property type="match status" value="1"/>
</dbReference>
<dbReference type="Proteomes" id="UP000276437">
    <property type="component" value="Chromosome"/>
</dbReference>
<dbReference type="Pfam" id="PF17932">
    <property type="entry name" value="TetR_C_24"/>
    <property type="match status" value="1"/>
</dbReference>
<dbReference type="EMBL" id="AP018449">
    <property type="protein sequence ID" value="BBB90672.1"/>
    <property type="molecule type" value="Genomic_DNA"/>
</dbReference>
<dbReference type="OrthoDB" id="9789566at2"/>
<dbReference type="AlphaFoldDB" id="A0A348AHX4"/>
<dbReference type="InterPro" id="IPR001647">
    <property type="entry name" value="HTH_TetR"/>
</dbReference>
<organism evidence="4 5">
    <name type="scientific">Methylomusa anaerophila</name>
    <dbReference type="NCBI Taxonomy" id="1930071"/>
    <lineage>
        <taxon>Bacteria</taxon>
        <taxon>Bacillati</taxon>
        <taxon>Bacillota</taxon>
        <taxon>Negativicutes</taxon>
        <taxon>Selenomonadales</taxon>
        <taxon>Sporomusaceae</taxon>
        <taxon>Methylomusa</taxon>
    </lineage>
</organism>
<protein>
    <submittedName>
        <fullName evidence="4">Putative HTH-type transcriptional regulator YttP</fullName>
    </submittedName>
</protein>
<evidence type="ECO:0000313" key="4">
    <source>
        <dbReference type="EMBL" id="BBB90672.1"/>
    </source>
</evidence>
<evidence type="ECO:0000256" key="1">
    <source>
        <dbReference type="ARBA" id="ARBA00023125"/>
    </source>
</evidence>
<dbReference type="InterPro" id="IPR036271">
    <property type="entry name" value="Tet_transcr_reg_TetR-rel_C_sf"/>
</dbReference>
<dbReference type="KEGG" id="mana:MAMMFC1_01333"/>